<dbReference type="SUPFAM" id="SSF51445">
    <property type="entry name" value="(Trans)glycosidases"/>
    <property type="match status" value="1"/>
</dbReference>
<evidence type="ECO:0000256" key="4">
    <source>
        <dbReference type="ARBA" id="ARBA00022801"/>
    </source>
</evidence>
<dbReference type="PANTHER" id="PTHR22600:SF57">
    <property type="entry name" value="BETA-N-ACETYLHEXOSAMINIDASE"/>
    <property type="match status" value="1"/>
</dbReference>
<feature type="domain" description="Glycoside hydrolase family 20 catalytic" evidence="7">
    <location>
        <begin position="160"/>
        <end position="510"/>
    </location>
</feature>
<dbReference type="GO" id="GO:0004563">
    <property type="term" value="F:beta-N-acetylhexosaminidase activity"/>
    <property type="evidence" value="ECO:0007669"/>
    <property type="project" value="UniProtKB-EC"/>
</dbReference>
<feature type="domain" description="Beta-hexosaminidase bacterial type N-terminal" evidence="9">
    <location>
        <begin position="30"/>
        <end position="157"/>
    </location>
</feature>
<evidence type="ECO:0000256" key="1">
    <source>
        <dbReference type="ARBA" id="ARBA00001231"/>
    </source>
</evidence>
<dbReference type="PRINTS" id="PR00738">
    <property type="entry name" value="GLHYDRLASE20"/>
</dbReference>
<sequence>MNKFSKYVLILASCAGMVACSNNKTMKGNYGIVPLPQEVTIADGTPFMLSPSTRIVYPEGNDNMARNAKFLAAYINEVTGYELRTTTQATSKGINLSVDSNIQNLEGYKLVVSADGIEIAGATEAGVFYGIQSLRKSIPATAKGANIELPAVTINDYPRFKYRGMMLDISRHFFPADSVKKYLDILALHNINTFHWHLTDDQGWRIEIKKYPKLTEIGSKRSETVIGHNSGKYDGQEYGGFYTQDQIRDVIKYAQERYITIIPEIDMPGHQQAALASYPELGCTGGPYEVWKQWGVSEDVICAGNDQSMQFLEDVLAEIIDLFPSEYIHVGGDECPKVRWEKCPKCQARIKAEGIKGDKKHTAEEYLQSYVISRMEKFVESKGRHIIGWDEILEGGLAPNATVMSWRGMAGGVEAAKQKHNVVMAPNTFVYFDYYQSTDTENDPEAIGGYLPLEKVYSFEPVPAELTPDEQKYIIGAQANLWTEYIPTFSQVEYMVLPRMDALAEVQWTDPSKKDYQSFLPRVARMTELYDRLGYNYAKHIFDVNAVLTPNTEKGSLEISLLKLGEGTIYYTLDGSTPTSSSMKYEAPIQITKDADFKAIVIRPNGTESRIFNEQIHFNKATMKPITLKEEPSKGYSFNGAPALADGLTGNENYKTGHWLGFQGKDVDAVIDLKEPAEINKVTFNTNVVKGDWIMGAAGVTVKVSNDGTNFREVASKKIPELTKEDKDGIYPQEITFEPVTARYVEVIINSSKLPAWHGGAGSDAFLFVDEIGID</sequence>
<protein>
    <recommendedName>
        <fullName evidence="3">beta-N-acetylhexosaminidase</fullName>
        <ecNumber evidence="3">3.2.1.52</ecNumber>
    </recommendedName>
</protein>
<evidence type="ECO:0000256" key="3">
    <source>
        <dbReference type="ARBA" id="ARBA00012663"/>
    </source>
</evidence>
<reference evidence="10 11" key="1">
    <citation type="submission" date="2016-10" db="EMBL/GenBank/DDBJ databases">
        <authorList>
            <person name="Varghese N."/>
            <person name="Submissions S."/>
        </authorList>
    </citation>
    <scope>NUCLEOTIDE SEQUENCE [LARGE SCALE GENOMIC DNA]</scope>
    <source>
        <strain evidence="10 11">DSM 29073</strain>
    </source>
</reference>
<evidence type="ECO:0000256" key="5">
    <source>
        <dbReference type="ARBA" id="ARBA00023295"/>
    </source>
</evidence>
<dbReference type="RefSeq" id="WP_103983291.1">
    <property type="nucleotide sequence ID" value="NZ_FNVS01000008.1"/>
</dbReference>
<dbReference type="InterPro" id="IPR025705">
    <property type="entry name" value="Beta_hexosaminidase_sua/sub"/>
</dbReference>
<name>A0A8G2F2S0_9BACT</name>
<comment type="similarity">
    <text evidence="2">Belongs to the glycosyl hydrolase 20 family.</text>
</comment>
<feature type="domain" description="F5/8 type C" evidence="8">
    <location>
        <begin position="640"/>
        <end position="759"/>
    </location>
</feature>
<keyword evidence="4" id="KW-0378">Hydrolase</keyword>
<evidence type="ECO:0000259" key="8">
    <source>
        <dbReference type="Pfam" id="PF00754"/>
    </source>
</evidence>
<comment type="caution">
    <text evidence="10">The sequence shown here is derived from an EMBL/GenBank/DDBJ whole genome shotgun (WGS) entry which is preliminary data.</text>
</comment>
<dbReference type="InterPro" id="IPR015883">
    <property type="entry name" value="Glyco_hydro_20_cat"/>
</dbReference>
<dbReference type="GO" id="GO:0005975">
    <property type="term" value="P:carbohydrate metabolic process"/>
    <property type="evidence" value="ECO:0007669"/>
    <property type="project" value="InterPro"/>
</dbReference>
<keyword evidence="11" id="KW-1185">Reference proteome</keyword>
<evidence type="ECO:0000259" key="9">
    <source>
        <dbReference type="Pfam" id="PF02838"/>
    </source>
</evidence>
<dbReference type="AlphaFoldDB" id="A0A8G2F2S0"/>
<evidence type="ECO:0000313" key="11">
    <source>
        <dbReference type="Proteomes" id="UP000236725"/>
    </source>
</evidence>
<dbReference type="InterPro" id="IPR026876">
    <property type="entry name" value="Fn3_assoc_repeat"/>
</dbReference>
<dbReference type="Proteomes" id="UP000236725">
    <property type="component" value="Unassembled WGS sequence"/>
</dbReference>
<dbReference type="EMBL" id="FNVS01000008">
    <property type="protein sequence ID" value="SEF85811.1"/>
    <property type="molecule type" value="Genomic_DNA"/>
</dbReference>
<dbReference type="GO" id="GO:0016020">
    <property type="term" value="C:membrane"/>
    <property type="evidence" value="ECO:0007669"/>
    <property type="project" value="TreeGrafter"/>
</dbReference>
<evidence type="ECO:0000256" key="2">
    <source>
        <dbReference type="ARBA" id="ARBA00006285"/>
    </source>
</evidence>
<feature type="active site" description="Proton donor" evidence="6">
    <location>
        <position position="334"/>
    </location>
</feature>
<dbReference type="Pfam" id="PF00728">
    <property type="entry name" value="Glyco_hydro_20"/>
    <property type="match status" value="1"/>
</dbReference>
<evidence type="ECO:0000313" key="10">
    <source>
        <dbReference type="EMBL" id="SEF85811.1"/>
    </source>
</evidence>
<keyword evidence="5" id="KW-0326">Glycosidase</keyword>
<dbReference type="CDD" id="cd06563">
    <property type="entry name" value="GH20_chitobiase-like"/>
    <property type="match status" value="1"/>
</dbReference>
<dbReference type="InterPro" id="IPR017853">
    <property type="entry name" value="GH"/>
</dbReference>
<dbReference type="Gene3D" id="3.30.379.10">
    <property type="entry name" value="Chitobiase/beta-hexosaminidase domain 2-like"/>
    <property type="match status" value="1"/>
</dbReference>
<dbReference type="SUPFAM" id="SSF55545">
    <property type="entry name" value="beta-N-acetylhexosaminidase-like domain"/>
    <property type="match status" value="1"/>
</dbReference>
<dbReference type="GO" id="GO:0030203">
    <property type="term" value="P:glycosaminoglycan metabolic process"/>
    <property type="evidence" value="ECO:0007669"/>
    <property type="project" value="TreeGrafter"/>
</dbReference>
<dbReference type="EC" id="3.2.1.52" evidence="3"/>
<dbReference type="PROSITE" id="PS51257">
    <property type="entry name" value="PROKAR_LIPOPROTEIN"/>
    <property type="match status" value="1"/>
</dbReference>
<proteinExistence type="inferred from homology"/>
<dbReference type="PANTHER" id="PTHR22600">
    <property type="entry name" value="BETA-HEXOSAMINIDASE"/>
    <property type="match status" value="1"/>
</dbReference>
<dbReference type="Pfam" id="PF13287">
    <property type="entry name" value="Fn3_assoc"/>
    <property type="match status" value="1"/>
</dbReference>
<accession>A0A8G2F2S0</accession>
<evidence type="ECO:0000256" key="6">
    <source>
        <dbReference type="PIRSR" id="PIRSR625705-1"/>
    </source>
</evidence>
<evidence type="ECO:0000259" key="7">
    <source>
        <dbReference type="Pfam" id="PF00728"/>
    </source>
</evidence>
<dbReference type="InterPro" id="IPR029018">
    <property type="entry name" value="Hex-like_dom2"/>
</dbReference>
<dbReference type="Gene3D" id="3.20.20.80">
    <property type="entry name" value="Glycosidases"/>
    <property type="match status" value="1"/>
</dbReference>
<dbReference type="InterPro" id="IPR015882">
    <property type="entry name" value="HEX_bac_N"/>
</dbReference>
<dbReference type="SUPFAM" id="SSF49785">
    <property type="entry name" value="Galactose-binding domain-like"/>
    <property type="match status" value="1"/>
</dbReference>
<dbReference type="InterPro" id="IPR008979">
    <property type="entry name" value="Galactose-bd-like_sf"/>
</dbReference>
<comment type="catalytic activity">
    <reaction evidence="1">
        <text>Hydrolysis of terminal non-reducing N-acetyl-D-hexosamine residues in N-acetyl-beta-D-hexosaminides.</text>
        <dbReference type="EC" id="3.2.1.52"/>
    </reaction>
</comment>
<dbReference type="Gene3D" id="2.60.120.260">
    <property type="entry name" value="Galactose-binding domain-like"/>
    <property type="match status" value="1"/>
</dbReference>
<gene>
    <name evidence="10" type="ORF">SAMN05444001_10892</name>
</gene>
<dbReference type="Pfam" id="PF02838">
    <property type="entry name" value="Glyco_hydro_20b"/>
    <property type="match status" value="1"/>
</dbReference>
<dbReference type="Pfam" id="PF00754">
    <property type="entry name" value="F5_F8_type_C"/>
    <property type="match status" value="1"/>
</dbReference>
<organism evidence="10 11">
    <name type="scientific">Parabacteroides chinchillae</name>
    <dbReference type="NCBI Taxonomy" id="871327"/>
    <lineage>
        <taxon>Bacteria</taxon>
        <taxon>Pseudomonadati</taxon>
        <taxon>Bacteroidota</taxon>
        <taxon>Bacteroidia</taxon>
        <taxon>Bacteroidales</taxon>
        <taxon>Tannerellaceae</taxon>
        <taxon>Parabacteroides</taxon>
    </lineage>
</organism>
<dbReference type="InterPro" id="IPR000421">
    <property type="entry name" value="FA58C"/>
</dbReference>